<dbReference type="EMBL" id="JAZDWU010000003">
    <property type="protein sequence ID" value="KAL0007589.1"/>
    <property type="molecule type" value="Genomic_DNA"/>
</dbReference>
<dbReference type="Proteomes" id="UP001459277">
    <property type="component" value="Unassembled WGS sequence"/>
</dbReference>
<proteinExistence type="predicted"/>
<name>A0AAW2DBH1_9ROSI</name>
<accession>A0AAW2DBH1</accession>
<reference evidence="1 2" key="1">
    <citation type="submission" date="2024-01" db="EMBL/GenBank/DDBJ databases">
        <title>A telomere-to-telomere, gap-free genome of sweet tea (Lithocarpus litseifolius).</title>
        <authorList>
            <person name="Zhou J."/>
        </authorList>
    </citation>
    <scope>NUCLEOTIDE SEQUENCE [LARGE SCALE GENOMIC DNA]</scope>
    <source>
        <strain evidence="1">Zhou-2022a</strain>
        <tissue evidence="1">Leaf</tissue>
    </source>
</reference>
<evidence type="ECO:0000313" key="2">
    <source>
        <dbReference type="Proteomes" id="UP001459277"/>
    </source>
</evidence>
<sequence>MVPTTVAGLLQNDRMCEELSINIPIFMENDFMEPIRRPECSIYRVPQRLRQVNEEAYGKQPRDEEYDEKDLRDMEKLNLGYLKGIL</sequence>
<keyword evidence="2" id="KW-1185">Reference proteome</keyword>
<gene>
    <name evidence="1" type="ORF">SO802_009091</name>
</gene>
<protein>
    <submittedName>
        <fullName evidence="1">Uncharacterized protein</fullName>
    </submittedName>
</protein>
<comment type="caution">
    <text evidence="1">The sequence shown here is derived from an EMBL/GenBank/DDBJ whole genome shotgun (WGS) entry which is preliminary data.</text>
</comment>
<evidence type="ECO:0000313" key="1">
    <source>
        <dbReference type="EMBL" id="KAL0007589.1"/>
    </source>
</evidence>
<dbReference type="AlphaFoldDB" id="A0AAW2DBH1"/>
<organism evidence="1 2">
    <name type="scientific">Lithocarpus litseifolius</name>
    <dbReference type="NCBI Taxonomy" id="425828"/>
    <lineage>
        <taxon>Eukaryota</taxon>
        <taxon>Viridiplantae</taxon>
        <taxon>Streptophyta</taxon>
        <taxon>Embryophyta</taxon>
        <taxon>Tracheophyta</taxon>
        <taxon>Spermatophyta</taxon>
        <taxon>Magnoliopsida</taxon>
        <taxon>eudicotyledons</taxon>
        <taxon>Gunneridae</taxon>
        <taxon>Pentapetalae</taxon>
        <taxon>rosids</taxon>
        <taxon>fabids</taxon>
        <taxon>Fagales</taxon>
        <taxon>Fagaceae</taxon>
        <taxon>Lithocarpus</taxon>
    </lineage>
</organism>